<sequence length="228" mass="24996">MEELVEEYFQLDSCSEGMEDLARTAEASSCSKADHNEVLESPDSEDDHSDSAKEGRVNASSKVNSADESNTQADTLTETISASKDQTRAKKLIAPPGSKIEATKGTEADLNPTRAETNLPSRPKQHKAETVSAILMPSQEQAGQTDPRAVTQESPSPPPMELKPLPSHLKYAFLDSEQQLPVIIASNLLPEQEDKLLEVLRQHKQAIVKITFPDSVSKSTQYCENHQI</sequence>
<feature type="compositionally biased region" description="Polar residues" evidence="1">
    <location>
        <begin position="58"/>
        <end position="84"/>
    </location>
</feature>
<evidence type="ECO:0000256" key="1">
    <source>
        <dbReference type="SAM" id="MobiDB-lite"/>
    </source>
</evidence>
<dbReference type="EMBL" id="QJKJ01000570">
    <property type="protein sequence ID" value="RDY11815.1"/>
    <property type="molecule type" value="Genomic_DNA"/>
</dbReference>
<protein>
    <submittedName>
        <fullName evidence="2">Uncharacterized protein</fullName>
    </submittedName>
</protein>
<evidence type="ECO:0000313" key="3">
    <source>
        <dbReference type="Proteomes" id="UP000257109"/>
    </source>
</evidence>
<name>A0A371I9Y6_MUCPR</name>
<dbReference type="Proteomes" id="UP000257109">
    <property type="component" value="Unassembled WGS sequence"/>
</dbReference>
<feature type="non-terminal residue" evidence="2">
    <location>
        <position position="1"/>
    </location>
</feature>
<reference evidence="2" key="1">
    <citation type="submission" date="2018-05" db="EMBL/GenBank/DDBJ databases">
        <title>Draft genome of Mucuna pruriens seed.</title>
        <authorList>
            <person name="Nnadi N.E."/>
            <person name="Vos R."/>
            <person name="Hasami M.H."/>
            <person name="Devisetty U.K."/>
            <person name="Aguiy J.C."/>
        </authorList>
    </citation>
    <scope>NUCLEOTIDE SEQUENCE [LARGE SCALE GENOMIC DNA]</scope>
    <source>
        <strain evidence="2">JCA_2017</strain>
    </source>
</reference>
<dbReference type="AlphaFoldDB" id="A0A371I9Y6"/>
<gene>
    <name evidence="2" type="ORF">CR513_03466</name>
</gene>
<keyword evidence="3" id="KW-1185">Reference proteome</keyword>
<feature type="region of interest" description="Disordered" evidence="1">
    <location>
        <begin position="25"/>
        <end position="164"/>
    </location>
</feature>
<comment type="caution">
    <text evidence="2">The sequence shown here is derived from an EMBL/GenBank/DDBJ whole genome shotgun (WGS) entry which is preliminary data.</text>
</comment>
<evidence type="ECO:0000313" key="2">
    <source>
        <dbReference type="EMBL" id="RDY11815.1"/>
    </source>
</evidence>
<organism evidence="2 3">
    <name type="scientific">Mucuna pruriens</name>
    <name type="common">Velvet bean</name>
    <name type="synonym">Dolichos pruriens</name>
    <dbReference type="NCBI Taxonomy" id="157652"/>
    <lineage>
        <taxon>Eukaryota</taxon>
        <taxon>Viridiplantae</taxon>
        <taxon>Streptophyta</taxon>
        <taxon>Embryophyta</taxon>
        <taxon>Tracheophyta</taxon>
        <taxon>Spermatophyta</taxon>
        <taxon>Magnoliopsida</taxon>
        <taxon>eudicotyledons</taxon>
        <taxon>Gunneridae</taxon>
        <taxon>Pentapetalae</taxon>
        <taxon>rosids</taxon>
        <taxon>fabids</taxon>
        <taxon>Fabales</taxon>
        <taxon>Fabaceae</taxon>
        <taxon>Papilionoideae</taxon>
        <taxon>50 kb inversion clade</taxon>
        <taxon>NPAAA clade</taxon>
        <taxon>indigoferoid/millettioid clade</taxon>
        <taxon>Phaseoleae</taxon>
        <taxon>Mucuna</taxon>
    </lineage>
</organism>
<accession>A0A371I9Y6</accession>
<proteinExistence type="predicted"/>